<reference evidence="1" key="1">
    <citation type="submission" date="2018-05" db="EMBL/GenBank/DDBJ databases">
        <title>Whole genome of Theropithecus gelada.</title>
        <authorList>
            <person name="Chiou K.L."/>
            <person name="Snyder-Mackler N."/>
        </authorList>
    </citation>
    <scope>NUCLEOTIDE SEQUENCE [LARGE SCALE GENOMIC DNA]</scope>
</reference>
<dbReference type="Proteomes" id="UP000694411">
    <property type="component" value="Chromosome 19"/>
</dbReference>
<keyword evidence="2" id="KW-1185">Reference proteome</keyword>
<accession>A0A8D2FLA1</accession>
<dbReference type="AlphaFoldDB" id="A0A8D2FLA1"/>
<reference evidence="1" key="3">
    <citation type="submission" date="2025-09" db="UniProtKB">
        <authorList>
            <consortium name="Ensembl"/>
        </authorList>
    </citation>
    <scope>IDENTIFICATION</scope>
</reference>
<sequence length="58" mass="6736">RATGLQPGRQILTVTAHVFHRYHGILIGFLKQTRNAFERKTALVLRKIILNKLKKLKE</sequence>
<proteinExistence type="predicted"/>
<name>A0A8D2FLA1_THEGE</name>
<evidence type="ECO:0000313" key="2">
    <source>
        <dbReference type="Proteomes" id="UP000694411"/>
    </source>
</evidence>
<dbReference type="Ensembl" id="ENSTGET00000026671.1">
    <property type="protein sequence ID" value="ENSTGEP00000022341.1"/>
    <property type="gene ID" value="ENSTGEG00000018082.1"/>
</dbReference>
<protein>
    <submittedName>
        <fullName evidence="1">Uncharacterized protein</fullName>
    </submittedName>
</protein>
<evidence type="ECO:0000313" key="1">
    <source>
        <dbReference type="Ensembl" id="ENSTGEP00000022341.1"/>
    </source>
</evidence>
<reference evidence="1" key="2">
    <citation type="submission" date="2025-08" db="UniProtKB">
        <authorList>
            <consortium name="Ensembl"/>
        </authorList>
    </citation>
    <scope>IDENTIFICATION</scope>
</reference>
<organism evidence="1 2">
    <name type="scientific">Theropithecus gelada</name>
    <name type="common">Gelada baboon</name>
    <dbReference type="NCBI Taxonomy" id="9565"/>
    <lineage>
        <taxon>Eukaryota</taxon>
        <taxon>Metazoa</taxon>
        <taxon>Chordata</taxon>
        <taxon>Craniata</taxon>
        <taxon>Vertebrata</taxon>
        <taxon>Euteleostomi</taxon>
        <taxon>Mammalia</taxon>
        <taxon>Eutheria</taxon>
        <taxon>Euarchontoglires</taxon>
        <taxon>Primates</taxon>
        <taxon>Haplorrhini</taxon>
        <taxon>Catarrhini</taxon>
        <taxon>Cercopithecidae</taxon>
        <taxon>Cercopithecinae</taxon>
        <taxon>Theropithecus</taxon>
    </lineage>
</organism>